<dbReference type="PANTHER" id="PTHR44591:SF3">
    <property type="entry name" value="RESPONSE REGULATORY DOMAIN-CONTAINING PROTEIN"/>
    <property type="match status" value="1"/>
</dbReference>
<sequence length="126" mass="13650">MKPKILIVDDQADIRRLVRWALEDSPYVIYEAANGALGLQLAQTVRPDLVLLDVMMPGGMDGLEVCKTLRADPAFANTVIVMLTAAASEQDKAEALGLGANFFLAKPFSPAKLLELLGILLRGRKT</sequence>
<feature type="modified residue" description="4-aspartylphosphate" evidence="6">
    <location>
        <position position="53"/>
    </location>
</feature>
<keyword evidence="5" id="KW-0804">Transcription</keyword>
<dbReference type="AlphaFoldDB" id="A0AA95NGB8"/>
<evidence type="ECO:0000256" key="5">
    <source>
        <dbReference type="ARBA" id="ARBA00023163"/>
    </source>
</evidence>
<dbReference type="GO" id="GO:0003677">
    <property type="term" value="F:DNA binding"/>
    <property type="evidence" value="ECO:0007669"/>
    <property type="project" value="UniProtKB-KW"/>
</dbReference>
<organism evidence="8 9">
    <name type="scientific">Paucibacter sediminis</name>
    <dbReference type="NCBI Taxonomy" id="3019553"/>
    <lineage>
        <taxon>Bacteria</taxon>
        <taxon>Pseudomonadati</taxon>
        <taxon>Pseudomonadota</taxon>
        <taxon>Betaproteobacteria</taxon>
        <taxon>Burkholderiales</taxon>
        <taxon>Sphaerotilaceae</taxon>
        <taxon>Roseateles</taxon>
    </lineage>
</organism>
<evidence type="ECO:0000256" key="1">
    <source>
        <dbReference type="ARBA" id="ARBA00022553"/>
    </source>
</evidence>
<reference evidence="8" key="1">
    <citation type="submission" date="2023-01" db="EMBL/GenBank/DDBJ databases">
        <title>Whole genome sequence of Paucibacter sp. S2-9 isolated from pond sediment.</title>
        <authorList>
            <person name="Jung J.Y."/>
        </authorList>
    </citation>
    <scope>NUCLEOTIDE SEQUENCE</scope>
    <source>
        <strain evidence="8">S2-9</strain>
    </source>
</reference>
<dbReference type="EMBL" id="CP116346">
    <property type="protein sequence ID" value="WIT13779.1"/>
    <property type="molecule type" value="Genomic_DNA"/>
</dbReference>
<dbReference type="PANTHER" id="PTHR44591">
    <property type="entry name" value="STRESS RESPONSE REGULATOR PROTEIN 1"/>
    <property type="match status" value="1"/>
</dbReference>
<evidence type="ECO:0000259" key="7">
    <source>
        <dbReference type="PROSITE" id="PS50110"/>
    </source>
</evidence>
<dbReference type="Pfam" id="PF00072">
    <property type="entry name" value="Response_reg"/>
    <property type="match status" value="1"/>
</dbReference>
<proteinExistence type="predicted"/>
<keyword evidence="4" id="KW-0238">DNA-binding</keyword>
<name>A0AA95NGB8_9BURK</name>
<evidence type="ECO:0000313" key="8">
    <source>
        <dbReference type="EMBL" id="WIT13779.1"/>
    </source>
</evidence>
<evidence type="ECO:0000313" key="9">
    <source>
        <dbReference type="Proteomes" id="UP001177769"/>
    </source>
</evidence>
<gene>
    <name evidence="8" type="ORF">PFX98_09195</name>
</gene>
<evidence type="ECO:0000256" key="6">
    <source>
        <dbReference type="PROSITE-ProRule" id="PRU00169"/>
    </source>
</evidence>
<protein>
    <submittedName>
        <fullName evidence="8">Response regulator</fullName>
    </submittedName>
</protein>
<keyword evidence="3" id="KW-0805">Transcription regulation</keyword>
<evidence type="ECO:0000256" key="4">
    <source>
        <dbReference type="ARBA" id="ARBA00023125"/>
    </source>
</evidence>
<dbReference type="PROSITE" id="PS50110">
    <property type="entry name" value="RESPONSE_REGULATORY"/>
    <property type="match status" value="1"/>
</dbReference>
<dbReference type="SMART" id="SM00448">
    <property type="entry name" value="REC"/>
    <property type="match status" value="1"/>
</dbReference>
<dbReference type="InterPro" id="IPR011006">
    <property type="entry name" value="CheY-like_superfamily"/>
</dbReference>
<keyword evidence="9" id="KW-1185">Reference proteome</keyword>
<dbReference type="FunFam" id="3.40.50.2300:FF:000001">
    <property type="entry name" value="DNA-binding response regulator PhoB"/>
    <property type="match status" value="1"/>
</dbReference>
<dbReference type="SUPFAM" id="SSF52172">
    <property type="entry name" value="CheY-like"/>
    <property type="match status" value="1"/>
</dbReference>
<feature type="domain" description="Response regulatory" evidence="7">
    <location>
        <begin position="4"/>
        <end position="121"/>
    </location>
</feature>
<accession>A0AA95NGB8</accession>
<dbReference type="Gene3D" id="3.40.50.2300">
    <property type="match status" value="1"/>
</dbReference>
<keyword evidence="2" id="KW-0902">Two-component regulatory system</keyword>
<evidence type="ECO:0000256" key="3">
    <source>
        <dbReference type="ARBA" id="ARBA00023015"/>
    </source>
</evidence>
<keyword evidence="1 6" id="KW-0597">Phosphoprotein</keyword>
<dbReference type="RefSeq" id="WP_285234899.1">
    <property type="nucleotide sequence ID" value="NZ_CP116346.1"/>
</dbReference>
<dbReference type="InterPro" id="IPR050595">
    <property type="entry name" value="Bact_response_regulator"/>
</dbReference>
<dbReference type="Proteomes" id="UP001177769">
    <property type="component" value="Chromosome"/>
</dbReference>
<evidence type="ECO:0000256" key="2">
    <source>
        <dbReference type="ARBA" id="ARBA00023012"/>
    </source>
</evidence>
<dbReference type="InterPro" id="IPR001789">
    <property type="entry name" value="Sig_transdc_resp-reg_receiver"/>
</dbReference>
<dbReference type="KEGG" id="pais:PFX98_09195"/>
<dbReference type="GO" id="GO:0000160">
    <property type="term" value="P:phosphorelay signal transduction system"/>
    <property type="evidence" value="ECO:0007669"/>
    <property type="project" value="UniProtKB-KW"/>
</dbReference>